<protein>
    <submittedName>
        <fullName evidence="2">Uncharacterized protein</fullName>
    </submittedName>
</protein>
<sequence length="60" mass="6842">MAELFNNLTRQPKNEILRLHFFGKLLVPFLVFGNLMVPSLQKKMRSPHEKMSITASVAAT</sequence>
<evidence type="ECO:0000256" key="1">
    <source>
        <dbReference type="SAM" id="Phobius"/>
    </source>
</evidence>
<dbReference type="AlphaFoldDB" id="A0A139WR57"/>
<evidence type="ECO:0000313" key="2">
    <source>
        <dbReference type="EMBL" id="KYC34912.1"/>
    </source>
</evidence>
<organism evidence="2 3">
    <name type="scientific">Scytonema hofmannii PCC 7110</name>
    <dbReference type="NCBI Taxonomy" id="128403"/>
    <lineage>
        <taxon>Bacteria</taxon>
        <taxon>Bacillati</taxon>
        <taxon>Cyanobacteriota</taxon>
        <taxon>Cyanophyceae</taxon>
        <taxon>Nostocales</taxon>
        <taxon>Scytonemataceae</taxon>
        <taxon>Scytonema</taxon>
    </lineage>
</organism>
<name>A0A139WR57_9CYAN</name>
<dbReference type="Proteomes" id="UP000076925">
    <property type="component" value="Unassembled WGS sequence"/>
</dbReference>
<keyword evidence="3" id="KW-1185">Reference proteome</keyword>
<gene>
    <name evidence="2" type="ORF">WA1_50265</name>
</gene>
<dbReference type="RefSeq" id="WP_017741106.1">
    <property type="nucleotide sequence ID" value="NZ_KQ976355.1"/>
</dbReference>
<keyword evidence="1" id="KW-0812">Transmembrane</keyword>
<keyword evidence="1" id="KW-1133">Transmembrane helix</keyword>
<proteinExistence type="predicted"/>
<dbReference type="EMBL" id="ANNX02000064">
    <property type="protein sequence ID" value="KYC34912.1"/>
    <property type="molecule type" value="Genomic_DNA"/>
</dbReference>
<keyword evidence="1" id="KW-0472">Membrane</keyword>
<reference evidence="2 3" key="1">
    <citation type="journal article" date="2013" name="Genome Biol. Evol.">
        <title>Genomes of Stigonematalean cyanobacteria (subsection V) and the evolution of oxygenic photosynthesis from prokaryotes to plastids.</title>
        <authorList>
            <person name="Dagan T."/>
            <person name="Roettger M."/>
            <person name="Stucken K."/>
            <person name="Landan G."/>
            <person name="Koch R."/>
            <person name="Major P."/>
            <person name="Gould S.B."/>
            <person name="Goremykin V.V."/>
            <person name="Rippka R."/>
            <person name="Tandeau de Marsac N."/>
            <person name="Gugger M."/>
            <person name="Lockhart P.J."/>
            <person name="Allen J.F."/>
            <person name="Brune I."/>
            <person name="Maus I."/>
            <person name="Puhler A."/>
            <person name="Martin W.F."/>
        </authorList>
    </citation>
    <scope>NUCLEOTIDE SEQUENCE [LARGE SCALE GENOMIC DNA]</scope>
    <source>
        <strain evidence="2 3">PCC 7110</strain>
    </source>
</reference>
<feature type="transmembrane region" description="Helical" evidence="1">
    <location>
        <begin position="20"/>
        <end position="40"/>
    </location>
</feature>
<accession>A0A139WR57</accession>
<comment type="caution">
    <text evidence="2">The sequence shown here is derived from an EMBL/GenBank/DDBJ whole genome shotgun (WGS) entry which is preliminary data.</text>
</comment>
<evidence type="ECO:0000313" key="3">
    <source>
        <dbReference type="Proteomes" id="UP000076925"/>
    </source>
</evidence>